<accession>A0A6G9D4S7</accession>
<protein>
    <submittedName>
        <fullName evidence="3">Helix-turn-helix domain-containing protein</fullName>
    </submittedName>
</protein>
<dbReference type="AlphaFoldDB" id="A0A6G9D4S7"/>
<proteinExistence type="predicted"/>
<evidence type="ECO:0000313" key="4">
    <source>
        <dbReference type="Proteomes" id="UP000502345"/>
    </source>
</evidence>
<reference evidence="3 4" key="1">
    <citation type="submission" date="2020-03" db="EMBL/GenBank/DDBJ databases">
        <title>Screen low temperature-resistant strains for efficient degradation of petroleum hydrocarbons under the low temperature.</title>
        <authorList>
            <person name="Wang Y."/>
            <person name="Chen J."/>
        </authorList>
    </citation>
    <scope>NUCLEOTIDE SEQUENCE [LARGE SCALE GENOMIC DNA]</scope>
    <source>
        <strain evidence="3 4">KB1</strain>
        <plasmid evidence="3 4">plas2</plasmid>
    </source>
</reference>
<organism evidence="3 4">
    <name type="scientific">Rhodococcus erythropolis</name>
    <name type="common">Arthrobacter picolinophilus</name>
    <dbReference type="NCBI Taxonomy" id="1833"/>
    <lineage>
        <taxon>Bacteria</taxon>
        <taxon>Bacillati</taxon>
        <taxon>Actinomycetota</taxon>
        <taxon>Actinomycetes</taxon>
        <taxon>Mycobacteriales</taxon>
        <taxon>Nocardiaceae</taxon>
        <taxon>Rhodococcus</taxon>
        <taxon>Rhodococcus erythropolis group</taxon>
    </lineage>
</organism>
<feature type="region of interest" description="Disordered" evidence="1">
    <location>
        <begin position="136"/>
        <end position="175"/>
    </location>
</feature>
<dbReference type="EMBL" id="CP050126">
    <property type="protein sequence ID" value="QIP43966.1"/>
    <property type="molecule type" value="Genomic_DNA"/>
</dbReference>
<dbReference type="PROSITE" id="PS50943">
    <property type="entry name" value="HTH_CROC1"/>
    <property type="match status" value="1"/>
</dbReference>
<evidence type="ECO:0000256" key="1">
    <source>
        <dbReference type="SAM" id="MobiDB-lite"/>
    </source>
</evidence>
<evidence type="ECO:0000259" key="2">
    <source>
        <dbReference type="PROSITE" id="PS50943"/>
    </source>
</evidence>
<dbReference type="GO" id="GO:0003677">
    <property type="term" value="F:DNA binding"/>
    <property type="evidence" value="ECO:0007669"/>
    <property type="project" value="InterPro"/>
</dbReference>
<sequence>MNTEPTTDDLWDAALVKAGFVDKRDGESPSHRALAEHLGIGTSTITNIRAGNAKPKPATVAKIADALRIDVRELSRWIGQTREVAKPYTPPSEADLLDQRERDALDQIIRVMAASKKRPVKDETLTTTNQPIAVDASQDDYILAARKGETQERRRRRLEGDFEDHPQDEGPEFGA</sequence>
<name>A0A6G9D4S7_RHOER</name>
<dbReference type="CDD" id="cd00093">
    <property type="entry name" value="HTH_XRE"/>
    <property type="match status" value="1"/>
</dbReference>
<dbReference type="SUPFAM" id="SSF47413">
    <property type="entry name" value="lambda repressor-like DNA-binding domains"/>
    <property type="match status" value="1"/>
</dbReference>
<evidence type="ECO:0000313" key="3">
    <source>
        <dbReference type="EMBL" id="QIP43966.1"/>
    </source>
</evidence>
<gene>
    <name evidence="3" type="ORF">G9444_6723</name>
</gene>
<dbReference type="Pfam" id="PF01381">
    <property type="entry name" value="HTH_3"/>
    <property type="match status" value="1"/>
</dbReference>
<dbReference type="RefSeq" id="WP_166503080.1">
    <property type="nucleotide sequence ID" value="NZ_CP050126.1"/>
</dbReference>
<feature type="domain" description="HTH cro/C1-type" evidence="2">
    <location>
        <begin position="32"/>
        <end position="74"/>
    </location>
</feature>
<dbReference type="Gene3D" id="1.10.260.40">
    <property type="entry name" value="lambda repressor-like DNA-binding domains"/>
    <property type="match status" value="1"/>
</dbReference>
<dbReference type="SMART" id="SM00530">
    <property type="entry name" value="HTH_XRE"/>
    <property type="match status" value="1"/>
</dbReference>
<dbReference type="InterPro" id="IPR010982">
    <property type="entry name" value="Lambda_DNA-bd_dom_sf"/>
</dbReference>
<feature type="compositionally biased region" description="Basic and acidic residues" evidence="1">
    <location>
        <begin position="146"/>
        <end position="168"/>
    </location>
</feature>
<dbReference type="InterPro" id="IPR001387">
    <property type="entry name" value="Cro/C1-type_HTH"/>
</dbReference>
<geneLocation type="plasmid" evidence="3 4">
    <name>plas2</name>
</geneLocation>
<dbReference type="Proteomes" id="UP000502345">
    <property type="component" value="Plasmid plas2"/>
</dbReference>
<keyword evidence="3" id="KW-0614">Plasmid</keyword>